<feature type="binding site" evidence="15">
    <location>
        <begin position="72"/>
        <end position="73"/>
    </location>
    <ligand>
        <name>ATP</name>
        <dbReference type="ChEBI" id="CHEBI:30616"/>
    </ligand>
</feature>
<evidence type="ECO:0000313" key="17">
    <source>
        <dbReference type="EMBL" id="CCI85358.1"/>
    </source>
</evidence>
<feature type="binding site" description="in other chain" evidence="15">
    <location>
        <begin position="185"/>
        <end position="187"/>
    </location>
    <ligand>
        <name>ADP</name>
        <dbReference type="ChEBI" id="CHEBI:456216"/>
        <note>allosteric activator; ligand shared between dimeric partners</note>
    </ligand>
</feature>
<keyword evidence="18" id="KW-1185">Reference proteome</keyword>
<dbReference type="PATRIC" id="fig|1423790.3.peg.331"/>
<evidence type="ECO:0000256" key="5">
    <source>
        <dbReference type="ARBA" id="ARBA00022490"/>
    </source>
</evidence>
<evidence type="ECO:0000256" key="7">
    <source>
        <dbReference type="ARBA" id="ARBA00022679"/>
    </source>
</evidence>
<dbReference type="NCBIfam" id="TIGR02482">
    <property type="entry name" value="PFKA_ATP"/>
    <property type="match status" value="1"/>
</dbReference>
<dbReference type="NCBIfam" id="NF002872">
    <property type="entry name" value="PRK03202.1"/>
    <property type="match status" value="1"/>
</dbReference>
<evidence type="ECO:0000256" key="13">
    <source>
        <dbReference type="ARBA" id="ARBA00023152"/>
    </source>
</evidence>
<keyword evidence="9 15" id="KW-0547">Nucleotide-binding</keyword>
<comment type="subunit">
    <text evidence="15">Homotetramer.</text>
</comment>
<keyword evidence="7 15" id="KW-0808">Transferase</keyword>
<comment type="similarity">
    <text evidence="15">Belongs to the phosphofructokinase type A (PFKA) family. ATP-dependent PFK group I subfamily. Prokaryotic clade 'B1' sub-subfamily.</text>
</comment>
<evidence type="ECO:0000256" key="4">
    <source>
        <dbReference type="ARBA" id="ARBA00004679"/>
    </source>
</evidence>
<dbReference type="InterPro" id="IPR015912">
    <property type="entry name" value="Phosphofructokinase_CS"/>
</dbReference>
<dbReference type="HAMAP" id="MF_00339">
    <property type="entry name" value="Phosphofructokinase_I_B1"/>
    <property type="match status" value="1"/>
</dbReference>
<comment type="pathway">
    <text evidence="4 15">Carbohydrate degradation; glycolysis; D-glyceraldehyde 3-phosphate and glycerone phosphate from D-glucose: step 3/4.</text>
</comment>
<keyword evidence="6 15" id="KW-0021">Allosteric enzyme</keyword>
<feature type="active site" description="Proton acceptor" evidence="15">
    <location>
        <position position="127"/>
    </location>
</feature>
<dbReference type="InterPro" id="IPR035966">
    <property type="entry name" value="PKF_sf"/>
</dbReference>
<comment type="catalytic activity">
    <reaction evidence="14 15">
        <text>beta-D-fructose 6-phosphate + ATP = beta-D-fructose 1,6-bisphosphate + ADP + H(+)</text>
        <dbReference type="Rhea" id="RHEA:16109"/>
        <dbReference type="ChEBI" id="CHEBI:15378"/>
        <dbReference type="ChEBI" id="CHEBI:30616"/>
        <dbReference type="ChEBI" id="CHEBI:32966"/>
        <dbReference type="ChEBI" id="CHEBI:57634"/>
        <dbReference type="ChEBI" id="CHEBI:456216"/>
        <dbReference type="EC" id="2.7.1.11"/>
    </reaction>
</comment>
<dbReference type="PIRSF" id="PIRSF000532">
    <property type="entry name" value="ATP_PFK_prok"/>
    <property type="match status" value="1"/>
</dbReference>
<feature type="binding site" description="in other chain" evidence="15">
    <location>
        <begin position="169"/>
        <end position="171"/>
    </location>
    <ligand>
        <name>substrate</name>
        <note>ligand shared between dimeric partners</note>
    </ligand>
</feature>
<evidence type="ECO:0000259" key="16">
    <source>
        <dbReference type="Pfam" id="PF00365"/>
    </source>
</evidence>
<dbReference type="InterPro" id="IPR000023">
    <property type="entry name" value="Phosphofructokinase_dom"/>
</dbReference>
<name>I7LE03_9LACO</name>
<dbReference type="GO" id="GO:0016208">
    <property type="term" value="F:AMP binding"/>
    <property type="evidence" value="ECO:0007669"/>
    <property type="project" value="TreeGrafter"/>
</dbReference>
<dbReference type="GO" id="GO:0005524">
    <property type="term" value="F:ATP binding"/>
    <property type="evidence" value="ECO:0007669"/>
    <property type="project" value="UniProtKB-UniRule"/>
</dbReference>
<keyword evidence="10 15" id="KW-0418">Kinase</keyword>
<feature type="domain" description="Phosphofructokinase" evidence="16">
    <location>
        <begin position="3"/>
        <end position="275"/>
    </location>
</feature>
<dbReference type="PRINTS" id="PR00476">
    <property type="entry name" value="PHFRCTKINASE"/>
</dbReference>
<dbReference type="InterPro" id="IPR012828">
    <property type="entry name" value="PFKA_ATP_prok"/>
</dbReference>
<dbReference type="GO" id="GO:0061621">
    <property type="term" value="P:canonical glycolysis"/>
    <property type="evidence" value="ECO:0007669"/>
    <property type="project" value="TreeGrafter"/>
</dbReference>
<feature type="binding site" evidence="15">
    <location>
        <begin position="102"/>
        <end position="105"/>
    </location>
    <ligand>
        <name>ATP</name>
        <dbReference type="ChEBI" id="CHEBI:30616"/>
    </ligand>
</feature>
<dbReference type="PROSITE" id="PS00433">
    <property type="entry name" value="PHOSPHOFRUCTOKINASE"/>
    <property type="match status" value="1"/>
</dbReference>
<dbReference type="GO" id="GO:0048029">
    <property type="term" value="F:monosaccharide binding"/>
    <property type="evidence" value="ECO:0007669"/>
    <property type="project" value="TreeGrafter"/>
</dbReference>
<sequence length="321" mass="34406">MKRIGILTSGGDAPGMNAAVRAVTKTAIHHGLEVFGIRYGFAGLVAGDFIPLTTADVDHKINLGGTFLYSARFPEFAQEEVQKKGAEQLRKHGIDAVIVIGGDGSYHGALALTRLGINSIGLPGTIDNDIPYTEYTIGYDTASTTAMDAIDKIRDTASSHHRVFIVNVMGRGCGDLAMRVGLASGADGIVIPERPYDVKKIAETLKHGFAEGKDHGIVVVAEGVMTAEEFREELLKYGDFDARANVLAHMQRGGSPTVEDRVNATKMGNYAVNLLLNGKGGLAVGMEHGELNTHDILDLFEAKHQGDFTLLDVNDEMTKLD</sequence>
<comment type="activity regulation">
    <text evidence="15">Allosterically activated by ADP and other diphosphonucleosides, and allosterically inhibited by phosphoenolpyruvate.</text>
</comment>
<feature type="binding site" description="in other chain" evidence="15">
    <location>
        <position position="222"/>
    </location>
    <ligand>
        <name>substrate</name>
        <note>ligand shared between dimeric partners</note>
    </ligand>
</feature>
<keyword evidence="13 15" id="KW-0324">Glycolysis</keyword>
<evidence type="ECO:0000256" key="1">
    <source>
        <dbReference type="ARBA" id="ARBA00001946"/>
    </source>
</evidence>
<dbReference type="Gene3D" id="3.40.50.460">
    <property type="entry name" value="Phosphofructokinase domain"/>
    <property type="match status" value="1"/>
</dbReference>
<organism evidence="17 18">
    <name type="scientific">Lactobacillus pasteurii DSM 23907 = CRBIP 24.76</name>
    <dbReference type="NCBI Taxonomy" id="1423790"/>
    <lineage>
        <taxon>Bacteria</taxon>
        <taxon>Bacillati</taxon>
        <taxon>Bacillota</taxon>
        <taxon>Bacilli</taxon>
        <taxon>Lactobacillales</taxon>
        <taxon>Lactobacillaceae</taxon>
        <taxon>Lactobacillus</taxon>
    </lineage>
</organism>
<dbReference type="RefSeq" id="WP_009559910.1">
    <property type="nucleotide sequence ID" value="NZ_AYZN01000001.1"/>
</dbReference>
<keyword evidence="12 15" id="KW-0460">Magnesium</keyword>
<dbReference type="GO" id="GO:0070095">
    <property type="term" value="F:fructose-6-phosphate binding"/>
    <property type="evidence" value="ECO:0007669"/>
    <property type="project" value="TreeGrafter"/>
</dbReference>
<feature type="binding site" description="in other chain" evidence="15">
    <location>
        <begin position="213"/>
        <end position="215"/>
    </location>
    <ligand>
        <name>ADP</name>
        <dbReference type="ChEBI" id="CHEBI:456216"/>
        <note>allosteric activator; ligand shared between dimeric partners</note>
    </ligand>
</feature>
<comment type="subcellular location">
    <subcellularLocation>
        <location evidence="3 15">Cytoplasm</location>
    </subcellularLocation>
</comment>
<dbReference type="GO" id="GO:0003872">
    <property type="term" value="F:6-phosphofructokinase activity"/>
    <property type="evidence" value="ECO:0007669"/>
    <property type="project" value="UniProtKB-UniRule"/>
</dbReference>
<feature type="binding site" description="in other chain" evidence="15">
    <location>
        <begin position="125"/>
        <end position="127"/>
    </location>
    <ligand>
        <name>substrate</name>
        <note>ligand shared between dimeric partners</note>
    </ligand>
</feature>
<reference evidence="17 18" key="1">
    <citation type="submission" date="2012-06" db="EMBL/GenBank/DDBJ databases">
        <title>Draft Genome Sequence of Lactobacillus pasteurii CRBIP 24.76T.</title>
        <authorList>
            <person name="Cousin S."/>
            <person name="Bouchier C."/>
            <person name="Loux V."/>
            <person name="Ma L."/>
            <person name="Creno S."/>
            <person name="Bizet C."/>
            <person name="Clermont D."/>
        </authorList>
    </citation>
    <scope>NUCLEOTIDE SEQUENCE [LARGE SCALE GENOMIC DNA]</scope>
    <source>
        <strain evidence="18">CRBIP 24.76T</strain>
    </source>
</reference>
<dbReference type="EMBL" id="CAKD01000021">
    <property type="protein sequence ID" value="CCI85358.1"/>
    <property type="molecule type" value="Genomic_DNA"/>
</dbReference>
<feature type="binding site" evidence="15">
    <location>
        <position position="243"/>
    </location>
    <ligand>
        <name>substrate</name>
        <note>ligand shared between dimeric partners</note>
    </ligand>
</feature>
<evidence type="ECO:0000313" key="18">
    <source>
        <dbReference type="Proteomes" id="UP000009311"/>
    </source>
</evidence>
<evidence type="ECO:0000256" key="15">
    <source>
        <dbReference type="HAMAP-Rule" id="MF_00339"/>
    </source>
</evidence>
<dbReference type="eggNOG" id="COG0205">
    <property type="taxonomic scope" value="Bacteria"/>
</dbReference>
<dbReference type="InterPro" id="IPR022953">
    <property type="entry name" value="ATP_PFK"/>
</dbReference>
<dbReference type="GO" id="GO:0006002">
    <property type="term" value="P:fructose 6-phosphate metabolic process"/>
    <property type="evidence" value="ECO:0007669"/>
    <property type="project" value="UniProtKB-UniRule"/>
</dbReference>
<keyword evidence="5 15" id="KW-0963">Cytoplasm</keyword>
<comment type="caution">
    <text evidence="15">Lacks conserved residue(s) required for the propagation of feature annotation.</text>
</comment>
<dbReference type="Pfam" id="PF00365">
    <property type="entry name" value="PFK"/>
    <property type="match status" value="1"/>
</dbReference>
<evidence type="ECO:0000256" key="9">
    <source>
        <dbReference type="ARBA" id="ARBA00022741"/>
    </source>
</evidence>
<proteinExistence type="inferred from homology"/>
<dbReference type="STRING" id="1423790.BN53_04560"/>
<feature type="binding site" description="in other chain" evidence="15">
    <location>
        <position position="154"/>
    </location>
    <ligand>
        <name>ADP</name>
        <dbReference type="ChEBI" id="CHEBI:456216"/>
        <note>allosteric activator; ligand shared between dimeric partners</note>
    </ligand>
</feature>
<dbReference type="GO" id="GO:0030388">
    <property type="term" value="P:fructose 1,6-bisphosphate metabolic process"/>
    <property type="evidence" value="ECO:0007669"/>
    <property type="project" value="TreeGrafter"/>
</dbReference>
<feature type="binding site" evidence="15">
    <location>
        <begin position="21"/>
        <end position="25"/>
    </location>
    <ligand>
        <name>ADP</name>
        <dbReference type="ChEBI" id="CHEBI:456216"/>
        <note>allosteric activator; ligand shared between dimeric partners</note>
    </ligand>
</feature>
<dbReference type="PANTHER" id="PTHR13697:SF4">
    <property type="entry name" value="ATP-DEPENDENT 6-PHOSPHOFRUCTOKINASE"/>
    <property type="match status" value="1"/>
</dbReference>
<evidence type="ECO:0000256" key="8">
    <source>
        <dbReference type="ARBA" id="ARBA00022723"/>
    </source>
</evidence>
<comment type="caution">
    <text evidence="17">The sequence shown here is derived from an EMBL/GenBank/DDBJ whole genome shotgun (WGS) entry which is preliminary data.</text>
</comment>
<evidence type="ECO:0000256" key="6">
    <source>
        <dbReference type="ARBA" id="ARBA00022533"/>
    </source>
</evidence>
<evidence type="ECO:0000256" key="11">
    <source>
        <dbReference type="ARBA" id="ARBA00022840"/>
    </source>
</evidence>
<dbReference type="InterPro" id="IPR012003">
    <property type="entry name" value="ATP_PFK_prok-type"/>
</dbReference>
<evidence type="ECO:0000256" key="10">
    <source>
        <dbReference type="ARBA" id="ARBA00022777"/>
    </source>
</evidence>
<comment type="cofactor">
    <cofactor evidence="1 15">
        <name>Mg(2+)</name>
        <dbReference type="ChEBI" id="CHEBI:18420"/>
    </cofactor>
</comment>
<keyword evidence="8 15" id="KW-0479">Metal-binding</keyword>
<feature type="binding site" description="in other chain" evidence="15">
    <location>
        <begin position="249"/>
        <end position="252"/>
    </location>
    <ligand>
        <name>substrate</name>
        <note>ligand shared between dimeric partners</note>
    </ligand>
</feature>
<dbReference type="GO" id="GO:0005945">
    <property type="term" value="C:6-phosphofructokinase complex"/>
    <property type="evidence" value="ECO:0007669"/>
    <property type="project" value="TreeGrafter"/>
</dbReference>
<dbReference type="Gene3D" id="3.40.50.450">
    <property type="match status" value="1"/>
</dbReference>
<dbReference type="UniPathway" id="UPA00109">
    <property type="reaction ID" value="UER00182"/>
</dbReference>
<evidence type="ECO:0000256" key="14">
    <source>
        <dbReference type="ARBA" id="ARBA00048070"/>
    </source>
</evidence>
<dbReference type="AlphaFoldDB" id="I7LE03"/>
<protein>
    <recommendedName>
        <fullName evidence="15">ATP-dependent 6-phosphofructokinase</fullName>
        <shortName evidence="15">ATP-PFK</shortName>
        <shortName evidence="15">Phosphofructokinase</shortName>
        <ecNumber evidence="15">2.7.1.11</ecNumber>
    </recommendedName>
    <alternativeName>
        <fullName evidence="15">Phosphohexokinase</fullName>
    </alternativeName>
</protein>
<dbReference type="PANTHER" id="PTHR13697">
    <property type="entry name" value="PHOSPHOFRUCTOKINASE"/>
    <property type="match status" value="1"/>
</dbReference>
<dbReference type="OrthoDB" id="9802503at2"/>
<evidence type="ECO:0000256" key="12">
    <source>
        <dbReference type="ARBA" id="ARBA00022842"/>
    </source>
</evidence>
<keyword evidence="11 15" id="KW-0067">ATP-binding</keyword>
<evidence type="ECO:0000256" key="3">
    <source>
        <dbReference type="ARBA" id="ARBA00004496"/>
    </source>
</evidence>
<dbReference type="FunFam" id="3.40.50.460:FF:000002">
    <property type="entry name" value="ATP-dependent 6-phosphofructokinase"/>
    <property type="match status" value="1"/>
</dbReference>
<dbReference type="GO" id="GO:0046872">
    <property type="term" value="F:metal ion binding"/>
    <property type="evidence" value="ECO:0007669"/>
    <property type="project" value="UniProtKB-KW"/>
</dbReference>
<accession>I7LE03</accession>
<dbReference type="GO" id="GO:0042802">
    <property type="term" value="F:identical protein binding"/>
    <property type="evidence" value="ECO:0007669"/>
    <property type="project" value="TreeGrafter"/>
</dbReference>
<feature type="binding site" evidence="15">
    <location>
        <position position="11"/>
    </location>
    <ligand>
        <name>ATP</name>
        <dbReference type="ChEBI" id="CHEBI:30616"/>
    </ligand>
</feature>
<comment type="function">
    <text evidence="2 15">Catalyzes the phosphorylation of D-fructose 6-phosphate to fructose 1,6-bisphosphate by ATP, the first committing step of glycolysis.</text>
</comment>
<evidence type="ECO:0000256" key="2">
    <source>
        <dbReference type="ARBA" id="ARBA00002659"/>
    </source>
</evidence>
<feature type="binding site" evidence="15">
    <location>
        <position position="103"/>
    </location>
    <ligand>
        <name>Mg(2+)</name>
        <dbReference type="ChEBI" id="CHEBI:18420"/>
        <note>catalytic</note>
    </ligand>
</feature>
<dbReference type="EC" id="2.7.1.11" evidence="15"/>
<dbReference type="Proteomes" id="UP000009311">
    <property type="component" value="Unassembled WGS sequence"/>
</dbReference>
<feature type="binding site" evidence="15">
    <location>
        <position position="162"/>
    </location>
    <ligand>
        <name>substrate</name>
        <note>ligand shared between dimeric partners</note>
    </ligand>
</feature>
<dbReference type="FunFam" id="3.40.50.450:FF:000001">
    <property type="entry name" value="ATP-dependent 6-phosphofructokinase"/>
    <property type="match status" value="1"/>
</dbReference>
<gene>
    <name evidence="15" type="primary">pfkA</name>
    <name evidence="17" type="ORF">BN53_04560</name>
</gene>
<dbReference type="SUPFAM" id="SSF53784">
    <property type="entry name" value="Phosphofructokinase"/>
    <property type="match status" value="1"/>
</dbReference>